<gene>
    <name evidence="1" type="ORF">BDN72DRAFT_264353</name>
</gene>
<proteinExistence type="predicted"/>
<evidence type="ECO:0000313" key="2">
    <source>
        <dbReference type="Proteomes" id="UP000308600"/>
    </source>
</evidence>
<dbReference type="Proteomes" id="UP000308600">
    <property type="component" value="Unassembled WGS sequence"/>
</dbReference>
<keyword evidence="2" id="KW-1185">Reference proteome</keyword>
<dbReference type="EMBL" id="ML208473">
    <property type="protein sequence ID" value="TFK64475.1"/>
    <property type="molecule type" value="Genomic_DNA"/>
</dbReference>
<protein>
    <submittedName>
        <fullName evidence="1">Uncharacterized protein</fullName>
    </submittedName>
</protein>
<name>A0ACD3AGB3_9AGAR</name>
<organism evidence="1 2">
    <name type="scientific">Pluteus cervinus</name>
    <dbReference type="NCBI Taxonomy" id="181527"/>
    <lineage>
        <taxon>Eukaryota</taxon>
        <taxon>Fungi</taxon>
        <taxon>Dikarya</taxon>
        <taxon>Basidiomycota</taxon>
        <taxon>Agaricomycotina</taxon>
        <taxon>Agaricomycetes</taxon>
        <taxon>Agaricomycetidae</taxon>
        <taxon>Agaricales</taxon>
        <taxon>Pluteineae</taxon>
        <taxon>Pluteaceae</taxon>
        <taxon>Pluteus</taxon>
    </lineage>
</organism>
<sequence>MSDFTHLPFDIGKLDSIYEHMELNMRVAFAAATIYIYDLFLTLGLEIELLWPSKWCFLKVIYLIQRYLPLVDTVILGRYELFQNAELCEYFVKASAYLQVIGVMFSEMILVRRAIAVWSNQRKWWIRLYVCFIISFIPFFAIIALFLRGLTFTAIDLPRHYCFIGGGSPILLVCWIMLTMCDAGILIAMAIPCFQYYRVQGSHSSLQKTVFRDGILYIFCLLVLSMINIAVIIKWPKAYASLLSSLERIIHSSLTSRVILDIRAQLNRDGGADGHPTIAMDVSVTTVRFRNVDVDVEPPSTLLRVGVDGNGTGPQRPSTSRSIPVSVITLPVPRGSSGS</sequence>
<reference evidence="1 2" key="1">
    <citation type="journal article" date="2019" name="Nat. Ecol. Evol.">
        <title>Megaphylogeny resolves global patterns of mushroom evolution.</title>
        <authorList>
            <person name="Varga T."/>
            <person name="Krizsan K."/>
            <person name="Foldi C."/>
            <person name="Dima B."/>
            <person name="Sanchez-Garcia M."/>
            <person name="Sanchez-Ramirez S."/>
            <person name="Szollosi G.J."/>
            <person name="Szarkandi J.G."/>
            <person name="Papp V."/>
            <person name="Albert L."/>
            <person name="Andreopoulos W."/>
            <person name="Angelini C."/>
            <person name="Antonin V."/>
            <person name="Barry K.W."/>
            <person name="Bougher N.L."/>
            <person name="Buchanan P."/>
            <person name="Buyck B."/>
            <person name="Bense V."/>
            <person name="Catcheside P."/>
            <person name="Chovatia M."/>
            <person name="Cooper J."/>
            <person name="Damon W."/>
            <person name="Desjardin D."/>
            <person name="Finy P."/>
            <person name="Geml J."/>
            <person name="Haridas S."/>
            <person name="Hughes K."/>
            <person name="Justo A."/>
            <person name="Karasinski D."/>
            <person name="Kautmanova I."/>
            <person name="Kiss B."/>
            <person name="Kocsube S."/>
            <person name="Kotiranta H."/>
            <person name="LaButti K.M."/>
            <person name="Lechner B.E."/>
            <person name="Liimatainen K."/>
            <person name="Lipzen A."/>
            <person name="Lukacs Z."/>
            <person name="Mihaltcheva S."/>
            <person name="Morgado L.N."/>
            <person name="Niskanen T."/>
            <person name="Noordeloos M.E."/>
            <person name="Ohm R.A."/>
            <person name="Ortiz-Santana B."/>
            <person name="Ovrebo C."/>
            <person name="Racz N."/>
            <person name="Riley R."/>
            <person name="Savchenko A."/>
            <person name="Shiryaev A."/>
            <person name="Soop K."/>
            <person name="Spirin V."/>
            <person name="Szebenyi C."/>
            <person name="Tomsovsky M."/>
            <person name="Tulloss R.E."/>
            <person name="Uehling J."/>
            <person name="Grigoriev I.V."/>
            <person name="Vagvolgyi C."/>
            <person name="Papp T."/>
            <person name="Martin F.M."/>
            <person name="Miettinen O."/>
            <person name="Hibbett D.S."/>
            <person name="Nagy L.G."/>
        </authorList>
    </citation>
    <scope>NUCLEOTIDE SEQUENCE [LARGE SCALE GENOMIC DNA]</scope>
    <source>
        <strain evidence="1 2">NL-1719</strain>
    </source>
</reference>
<evidence type="ECO:0000313" key="1">
    <source>
        <dbReference type="EMBL" id="TFK64475.1"/>
    </source>
</evidence>
<accession>A0ACD3AGB3</accession>